<evidence type="ECO:0000313" key="8">
    <source>
        <dbReference type="Proteomes" id="UP000232453"/>
    </source>
</evidence>
<dbReference type="GO" id="GO:0005886">
    <property type="term" value="C:plasma membrane"/>
    <property type="evidence" value="ECO:0007669"/>
    <property type="project" value="UniProtKB-SubCell"/>
</dbReference>
<comment type="subcellular location">
    <subcellularLocation>
        <location evidence="6">Cell membrane</location>
        <topology evidence="6">Multi-pass membrane protein</topology>
    </subcellularLocation>
    <subcellularLocation>
        <location evidence="1">Membrane</location>
        <topology evidence="1">Multi-pass membrane protein</topology>
    </subcellularLocation>
</comment>
<name>A0AA44UV12_PSEA5</name>
<organism evidence="7 8">
    <name type="scientific">Pseudonocardia alni</name>
    <name type="common">Amycolata alni</name>
    <dbReference type="NCBI Taxonomy" id="33907"/>
    <lineage>
        <taxon>Bacteria</taxon>
        <taxon>Bacillati</taxon>
        <taxon>Actinomycetota</taxon>
        <taxon>Actinomycetes</taxon>
        <taxon>Pseudonocardiales</taxon>
        <taxon>Pseudonocardiaceae</taxon>
        <taxon>Pseudonocardia</taxon>
    </lineage>
</organism>
<dbReference type="InterPro" id="IPR002781">
    <property type="entry name" value="TM_pro_TauE-like"/>
</dbReference>
<evidence type="ECO:0000256" key="2">
    <source>
        <dbReference type="ARBA" id="ARBA00009142"/>
    </source>
</evidence>
<sequence>MILAGVFGLVIGAALGLLGAGGSILAVPALVYGVGQPVAAAVFGSLLVVSVSAAGGVAARLRSGMIRWPVALVFGAAGIPTAFAGAALGRLIADRWLLVAFSVLMVVVAARMLRGNPEEATGGACRIRDGRVDWRSCLPKALAAGAGVGVLTGLFGVGGGFLIVPALTLLLGLSAAEAIATSLVIVTITSLAGLSAHAADAASVDYGVIAVFAGAALLASLAAGRVANQLPAAALRRGFAYLILAVAVGVAAAALLAPAALSSG</sequence>
<evidence type="ECO:0000256" key="5">
    <source>
        <dbReference type="ARBA" id="ARBA00023136"/>
    </source>
</evidence>
<comment type="caution">
    <text evidence="7">The sequence shown here is derived from an EMBL/GenBank/DDBJ whole genome shotgun (WGS) entry which is preliminary data.</text>
</comment>
<dbReference type="AlphaFoldDB" id="A0AA44UV12"/>
<evidence type="ECO:0000256" key="3">
    <source>
        <dbReference type="ARBA" id="ARBA00022692"/>
    </source>
</evidence>
<feature type="transmembrane region" description="Helical" evidence="6">
    <location>
        <begin position="141"/>
        <end position="163"/>
    </location>
</feature>
<feature type="transmembrane region" description="Helical" evidence="6">
    <location>
        <begin position="239"/>
        <end position="261"/>
    </location>
</feature>
<gene>
    <name evidence="7" type="ORF">ATL51_0176</name>
</gene>
<dbReference type="Proteomes" id="UP000232453">
    <property type="component" value="Unassembled WGS sequence"/>
</dbReference>
<feature type="transmembrane region" description="Helical" evidence="6">
    <location>
        <begin position="36"/>
        <end position="58"/>
    </location>
</feature>
<evidence type="ECO:0000256" key="4">
    <source>
        <dbReference type="ARBA" id="ARBA00022989"/>
    </source>
</evidence>
<feature type="transmembrane region" description="Helical" evidence="6">
    <location>
        <begin position="169"/>
        <end position="194"/>
    </location>
</feature>
<evidence type="ECO:0000313" key="7">
    <source>
        <dbReference type="EMBL" id="PKB41214.1"/>
    </source>
</evidence>
<reference evidence="7 8" key="1">
    <citation type="submission" date="2017-11" db="EMBL/GenBank/DDBJ databases">
        <title>Sequencing the genomes of 1000 actinobacteria strains.</title>
        <authorList>
            <person name="Klenk H.-P."/>
        </authorList>
    </citation>
    <scope>NUCLEOTIDE SEQUENCE [LARGE SCALE GENOMIC DNA]</scope>
    <source>
        <strain evidence="7 8">DSM 44104</strain>
    </source>
</reference>
<feature type="transmembrane region" description="Helical" evidence="6">
    <location>
        <begin position="206"/>
        <end position="227"/>
    </location>
</feature>
<keyword evidence="3 6" id="KW-0812">Transmembrane</keyword>
<protein>
    <recommendedName>
        <fullName evidence="6">Probable membrane transporter protein</fullName>
    </recommendedName>
</protein>
<dbReference type="EMBL" id="PHUJ01000002">
    <property type="protein sequence ID" value="PKB41214.1"/>
    <property type="molecule type" value="Genomic_DNA"/>
</dbReference>
<dbReference type="InterPro" id="IPR051598">
    <property type="entry name" value="TSUP/Inactive_protease-like"/>
</dbReference>
<evidence type="ECO:0000256" key="6">
    <source>
        <dbReference type="RuleBase" id="RU363041"/>
    </source>
</evidence>
<keyword evidence="5 6" id="KW-0472">Membrane</keyword>
<dbReference type="PANTHER" id="PTHR43701">
    <property type="entry name" value="MEMBRANE TRANSPORTER PROTEIN MJ0441-RELATED"/>
    <property type="match status" value="1"/>
</dbReference>
<comment type="similarity">
    <text evidence="2 6">Belongs to the 4-toluene sulfonate uptake permease (TSUP) (TC 2.A.102) family.</text>
</comment>
<dbReference type="RefSeq" id="WP_100877279.1">
    <property type="nucleotide sequence ID" value="NZ_JBEPFP010000014.1"/>
</dbReference>
<feature type="transmembrane region" description="Helical" evidence="6">
    <location>
        <begin position="70"/>
        <end position="89"/>
    </location>
</feature>
<evidence type="ECO:0000256" key="1">
    <source>
        <dbReference type="ARBA" id="ARBA00004141"/>
    </source>
</evidence>
<keyword evidence="4 6" id="KW-1133">Transmembrane helix</keyword>
<dbReference type="Pfam" id="PF01925">
    <property type="entry name" value="TauE"/>
    <property type="match status" value="1"/>
</dbReference>
<accession>A0AA44UV12</accession>
<proteinExistence type="inferred from homology"/>
<keyword evidence="6" id="KW-1003">Cell membrane</keyword>
<dbReference type="PANTHER" id="PTHR43701:SF2">
    <property type="entry name" value="MEMBRANE TRANSPORTER PROTEIN YJNA-RELATED"/>
    <property type="match status" value="1"/>
</dbReference>